<dbReference type="InterPro" id="IPR029028">
    <property type="entry name" value="Alpha/beta_knot_MTases"/>
</dbReference>
<dbReference type="PANTHER" id="PTHR43191:SF2">
    <property type="entry name" value="RRNA METHYLTRANSFERASE 3, MITOCHONDRIAL"/>
    <property type="match status" value="1"/>
</dbReference>
<protein>
    <submittedName>
        <fullName evidence="6">RNA methyltransferase</fullName>
    </submittedName>
</protein>
<evidence type="ECO:0000313" key="7">
    <source>
        <dbReference type="Proteomes" id="UP000466864"/>
    </source>
</evidence>
<dbReference type="Pfam" id="PF00588">
    <property type="entry name" value="SpoU_methylase"/>
    <property type="match status" value="1"/>
</dbReference>
<dbReference type="SUPFAM" id="SSF55315">
    <property type="entry name" value="L30e-like"/>
    <property type="match status" value="1"/>
</dbReference>
<evidence type="ECO:0000259" key="5">
    <source>
        <dbReference type="Pfam" id="PF22435"/>
    </source>
</evidence>
<comment type="caution">
    <text evidence="6">The sequence shown here is derived from an EMBL/GenBank/DDBJ whole genome shotgun (WGS) entry which is preliminary data.</text>
</comment>
<keyword evidence="2 6" id="KW-0489">Methyltransferase</keyword>
<gene>
    <name evidence="6" type="ORF">FYJ60_07195</name>
</gene>
<accession>A0A7X2P8B7</accession>
<evidence type="ECO:0000256" key="2">
    <source>
        <dbReference type="ARBA" id="ARBA00022603"/>
    </source>
</evidence>
<dbReference type="Pfam" id="PF22435">
    <property type="entry name" value="MRM3-like_sub_bind"/>
    <property type="match status" value="1"/>
</dbReference>
<dbReference type="PANTHER" id="PTHR43191">
    <property type="entry name" value="RRNA METHYLTRANSFERASE 3"/>
    <property type="match status" value="1"/>
</dbReference>
<evidence type="ECO:0000256" key="1">
    <source>
        <dbReference type="ARBA" id="ARBA00007228"/>
    </source>
</evidence>
<dbReference type="InterPro" id="IPR029064">
    <property type="entry name" value="Ribosomal_eL30-like_sf"/>
</dbReference>
<dbReference type="InterPro" id="IPR053888">
    <property type="entry name" value="MRM3-like_sub_bind"/>
</dbReference>
<reference evidence="6 7" key="1">
    <citation type="submission" date="2019-08" db="EMBL/GenBank/DDBJ databases">
        <title>In-depth cultivation of the pig gut microbiome towards novel bacterial diversity and tailored functional studies.</title>
        <authorList>
            <person name="Wylensek D."/>
            <person name="Hitch T.C.A."/>
            <person name="Clavel T."/>
        </authorList>
    </citation>
    <scope>NUCLEOTIDE SEQUENCE [LARGE SCALE GENOMIC DNA]</scope>
    <source>
        <strain evidence="6 7">Oil+RF-744-WCA-WT-13</strain>
    </source>
</reference>
<dbReference type="Gene3D" id="3.40.1280.10">
    <property type="match status" value="1"/>
</dbReference>
<dbReference type="Gene3D" id="3.30.1330.30">
    <property type="match status" value="1"/>
</dbReference>
<proteinExistence type="inferred from homology"/>
<sequence length="263" mass="29135">MITSASNVQVKKIRALNSKAKIRREEGLFVAEGTRLFREIPPMLREHVYVSESFYREHADILNGICYDVLEENLFRRVCDTKTPQGILTVAKIPEWSRNDLLDAGGNAPLILVLEDLQDPGNVGTMIRTAEAAGVTGVVVSTGTADLYQPKVIRSTMGSIFRVPLRREENLEETVHWLKEKKIRVFGAHLKGSQSYADQDYTEGTAFCIGNEGNGLSEKLTGMLDSRIRIPMEGQVESLNAAISAAVLLYTAHAQRTAGYSNH</sequence>
<feature type="domain" description="MRM3-like substrate binding" evidence="5">
    <location>
        <begin position="7"/>
        <end position="88"/>
    </location>
</feature>
<dbReference type="InterPro" id="IPR051259">
    <property type="entry name" value="rRNA_Methyltransferase"/>
</dbReference>
<dbReference type="Proteomes" id="UP000466864">
    <property type="component" value="Unassembled WGS sequence"/>
</dbReference>
<feature type="domain" description="tRNA/rRNA methyltransferase SpoU type" evidence="4">
    <location>
        <begin position="110"/>
        <end position="250"/>
    </location>
</feature>
<name>A0A7X2P8B7_9FIRM</name>
<dbReference type="EMBL" id="VUMV01000004">
    <property type="protein sequence ID" value="MST82097.1"/>
    <property type="molecule type" value="Genomic_DNA"/>
</dbReference>
<dbReference type="SUPFAM" id="SSF75217">
    <property type="entry name" value="alpha/beta knot"/>
    <property type="match status" value="1"/>
</dbReference>
<organism evidence="6 7">
    <name type="scientific">Bilifractor porci</name>
    <dbReference type="NCBI Taxonomy" id="2606636"/>
    <lineage>
        <taxon>Bacteria</taxon>
        <taxon>Bacillati</taxon>
        <taxon>Bacillota</taxon>
        <taxon>Clostridia</taxon>
        <taxon>Lachnospirales</taxon>
        <taxon>Lachnospiraceae</taxon>
        <taxon>Bilifractor</taxon>
    </lineage>
</organism>
<dbReference type="CDD" id="cd18095">
    <property type="entry name" value="SpoU-like_rRNA-MTase"/>
    <property type="match status" value="1"/>
</dbReference>
<dbReference type="GO" id="GO:0003723">
    <property type="term" value="F:RNA binding"/>
    <property type="evidence" value="ECO:0007669"/>
    <property type="project" value="InterPro"/>
</dbReference>
<evidence type="ECO:0000256" key="3">
    <source>
        <dbReference type="ARBA" id="ARBA00022679"/>
    </source>
</evidence>
<dbReference type="GO" id="GO:0006396">
    <property type="term" value="P:RNA processing"/>
    <property type="evidence" value="ECO:0007669"/>
    <property type="project" value="InterPro"/>
</dbReference>
<keyword evidence="3 6" id="KW-0808">Transferase</keyword>
<comment type="similarity">
    <text evidence="1">Belongs to the class IV-like SAM-binding methyltransferase superfamily. RNA methyltransferase TrmH family.</text>
</comment>
<dbReference type="GO" id="GO:0008173">
    <property type="term" value="F:RNA methyltransferase activity"/>
    <property type="evidence" value="ECO:0007669"/>
    <property type="project" value="InterPro"/>
</dbReference>
<dbReference type="InterPro" id="IPR029026">
    <property type="entry name" value="tRNA_m1G_MTases_N"/>
</dbReference>
<dbReference type="GO" id="GO:0032259">
    <property type="term" value="P:methylation"/>
    <property type="evidence" value="ECO:0007669"/>
    <property type="project" value="UniProtKB-KW"/>
</dbReference>
<dbReference type="InterPro" id="IPR001537">
    <property type="entry name" value="SpoU_MeTrfase"/>
</dbReference>
<keyword evidence="7" id="KW-1185">Reference proteome</keyword>
<dbReference type="AlphaFoldDB" id="A0A7X2P8B7"/>
<evidence type="ECO:0000259" key="4">
    <source>
        <dbReference type="Pfam" id="PF00588"/>
    </source>
</evidence>
<evidence type="ECO:0000313" key="6">
    <source>
        <dbReference type="EMBL" id="MST82097.1"/>
    </source>
</evidence>